<accession>A0ABX0JKY2</accession>
<comment type="caution">
    <text evidence="1">The sequence shown here is derived from an EMBL/GenBank/DDBJ whole genome shotgun (WGS) entry which is preliminary data.</text>
</comment>
<dbReference type="InterPro" id="IPR006311">
    <property type="entry name" value="TAT_signal"/>
</dbReference>
<name>A0ABX0JKY2_9PROT</name>
<gene>
    <name evidence="1" type="ORF">GOB93_03395</name>
</gene>
<protein>
    <submittedName>
        <fullName evidence="1">Twin-arginine translocation signal domain-containing protein</fullName>
    </submittedName>
</protein>
<dbReference type="EMBL" id="WOTB01000003">
    <property type="protein sequence ID" value="NHN83685.1"/>
    <property type="molecule type" value="Genomic_DNA"/>
</dbReference>
<organism evidence="1 2">
    <name type="scientific">Acetobacter musti</name>
    <dbReference type="NCBI Taxonomy" id="864732"/>
    <lineage>
        <taxon>Bacteria</taxon>
        <taxon>Pseudomonadati</taxon>
        <taxon>Pseudomonadota</taxon>
        <taxon>Alphaproteobacteria</taxon>
        <taxon>Acetobacterales</taxon>
        <taxon>Acetobacteraceae</taxon>
        <taxon>Acetobacter</taxon>
    </lineage>
</organism>
<evidence type="ECO:0000313" key="1">
    <source>
        <dbReference type="EMBL" id="NHN83685.1"/>
    </source>
</evidence>
<reference evidence="1 2" key="1">
    <citation type="journal article" date="2020" name="Int. J. Syst. Evol. Microbiol.">
        <title>Novel acetic acid bacteria from cider fermentations: Acetobacter conturbans sp. nov. and Acetobacter fallax sp. nov.</title>
        <authorList>
            <person name="Sombolestani A.S."/>
            <person name="Cleenwerck I."/>
            <person name="Cnockaert M."/>
            <person name="Borremans W."/>
            <person name="Wieme A.D."/>
            <person name="De Vuyst L."/>
            <person name="Vandamme P."/>
        </authorList>
    </citation>
    <scope>NUCLEOTIDE SEQUENCE [LARGE SCALE GENOMIC DNA]</scope>
    <source>
        <strain evidence="1 2">LMG 30640</strain>
    </source>
</reference>
<dbReference type="InterPro" id="IPR019546">
    <property type="entry name" value="TAT_signal_bac_arc"/>
</dbReference>
<dbReference type="NCBIfam" id="TIGR01409">
    <property type="entry name" value="TAT_signal_seq"/>
    <property type="match status" value="1"/>
</dbReference>
<dbReference type="Proteomes" id="UP000635278">
    <property type="component" value="Unassembled WGS sequence"/>
</dbReference>
<evidence type="ECO:0000313" key="2">
    <source>
        <dbReference type="Proteomes" id="UP000635278"/>
    </source>
</evidence>
<sequence length="174" mass="17335">MTSLSRRNFLRNAGIGAAAVGLAACAKTTDTNGNTTYTVQTAKILSIVTSIESGLSQLATSATVVSVIGTANETKLTAALQKVAVVTGEVAATTAETVSVTVAKNWLNTLESAVSAGLVILNGFSPLLPATVNNVVAAVGALLPAIEAVIGAVSLRGTPSMSQAQAQAIIAQGL</sequence>
<dbReference type="PROSITE" id="PS51318">
    <property type="entry name" value="TAT"/>
    <property type="match status" value="1"/>
</dbReference>
<dbReference type="PROSITE" id="PS51257">
    <property type="entry name" value="PROKAR_LIPOPROTEIN"/>
    <property type="match status" value="1"/>
</dbReference>
<dbReference type="RefSeq" id="WP_173582124.1">
    <property type="nucleotide sequence ID" value="NZ_WOTB01000003.1"/>
</dbReference>
<keyword evidence="2" id="KW-1185">Reference proteome</keyword>
<proteinExistence type="predicted"/>